<dbReference type="RefSeq" id="WP_078789949.1">
    <property type="nucleotide sequence ID" value="NZ_FUWR01000007.1"/>
</dbReference>
<dbReference type="STRING" id="115783.SAMN02745119_01651"/>
<accession>A0A1T4NJC5</accession>
<gene>
    <name evidence="4" type="ORF">SAMN02745119_01651</name>
</gene>
<feature type="domain" description="STAS" evidence="3">
    <location>
        <begin position="1"/>
        <end position="110"/>
    </location>
</feature>
<evidence type="ECO:0000259" key="3">
    <source>
        <dbReference type="PROSITE" id="PS50801"/>
    </source>
</evidence>
<dbReference type="Gene3D" id="3.30.750.24">
    <property type="entry name" value="STAS domain"/>
    <property type="match status" value="1"/>
</dbReference>
<protein>
    <recommendedName>
        <fullName evidence="2">Anti-sigma factor antagonist</fullName>
    </recommendedName>
</protein>
<organism evidence="4 5">
    <name type="scientific">Trichlorobacter thiogenes</name>
    <dbReference type="NCBI Taxonomy" id="115783"/>
    <lineage>
        <taxon>Bacteria</taxon>
        <taxon>Pseudomonadati</taxon>
        <taxon>Thermodesulfobacteriota</taxon>
        <taxon>Desulfuromonadia</taxon>
        <taxon>Geobacterales</taxon>
        <taxon>Geobacteraceae</taxon>
        <taxon>Trichlorobacter</taxon>
    </lineage>
</organism>
<dbReference type="InterPro" id="IPR002645">
    <property type="entry name" value="STAS_dom"/>
</dbReference>
<dbReference type="PANTHER" id="PTHR33495">
    <property type="entry name" value="ANTI-SIGMA FACTOR ANTAGONIST TM_1081-RELATED-RELATED"/>
    <property type="match status" value="1"/>
</dbReference>
<evidence type="ECO:0000313" key="5">
    <source>
        <dbReference type="Proteomes" id="UP000190102"/>
    </source>
</evidence>
<name>A0A1T4NJC5_9BACT</name>
<keyword evidence="5" id="KW-1185">Reference proteome</keyword>
<dbReference type="Proteomes" id="UP000190102">
    <property type="component" value="Unassembled WGS sequence"/>
</dbReference>
<proteinExistence type="inferred from homology"/>
<sequence length="112" mass="12081">MEQVISCQGDVCVLTLSGRFDSPAAPLFDAWFAEQDRPENNRYLLDLAEVSYITSAGLRSLLKLLKLLEGRGGKLVLCCVAAPVQDLFKIAGFSGFLTISETKEAALDALVG</sequence>
<reference evidence="5" key="1">
    <citation type="submission" date="2017-02" db="EMBL/GenBank/DDBJ databases">
        <authorList>
            <person name="Varghese N."/>
            <person name="Submissions S."/>
        </authorList>
    </citation>
    <scope>NUCLEOTIDE SEQUENCE [LARGE SCALE GENOMIC DNA]</scope>
    <source>
        <strain evidence="5">ATCC BAA-34</strain>
    </source>
</reference>
<dbReference type="CDD" id="cd07043">
    <property type="entry name" value="STAS_anti-anti-sigma_factors"/>
    <property type="match status" value="1"/>
</dbReference>
<dbReference type="EMBL" id="FUWR01000007">
    <property type="protein sequence ID" value="SJZ79137.1"/>
    <property type="molecule type" value="Genomic_DNA"/>
</dbReference>
<dbReference type="AlphaFoldDB" id="A0A1T4NJC5"/>
<dbReference type="InterPro" id="IPR003658">
    <property type="entry name" value="Anti-sigma_ant"/>
</dbReference>
<dbReference type="InterPro" id="IPR036513">
    <property type="entry name" value="STAS_dom_sf"/>
</dbReference>
<dbReference type="SUPFAM" id="SSF52091">
    <property type="entry name" value="SpoIIaa-like"/>
    <property type="match status" value="1"/>
</dbReference>
<dbReference type="NCBIfam" id="TIGR00377">
    <property type="entry name" value="ant_ant_sig"/>
    <property type="match status" value="1"/>
</dbReference>
<evidence type="ECO:0000256" key="1">
    <source>
        <dbReference type="ARBA" id="ARBA00009013"/>
    </source>
</evidence>
<evidence type="ECO:0000313" key="4">
    <source>
        <dbReference type="EMBL" id="SJZ79137.1"/>
    </source>
</evidence>
<dbReference type="OrthoDB" id="280847at2"/>
<dbReference type="PANTHER" id="PTHR33495:SF14">
    <property type="entry name" value="ANTI-SIGMA FACTOR ANTAGONIST"/>
    <property type="match status" value="1"/>
</dbReference>
<evidence type="ECO:0000256" key="2">
    <source>
        <dbReference type="RuleBase" id="RU003749"/>
    </source>
</evidence>
<comment type="similarity">
    <text evidence="1 2">Belongs to the anti-sigma-factor antagonist family.</text>
</comment>
<dbReference type="Pfam" id="PF01740">
    <property type="entry name" value="STAS"/>
    <property type="match status" value="1"/>
</dbReference>
<dbReference type="PROSITE" id="PS50801">
    <property type="entry name" value="STAS"/>
    <property type="match status" value="1"/>
</dbReference>
<dbReference type="GO" id="GO:0043856">
    <property type="term" value="F:anti-sigma factor antagonist activity"/>
    <property type="evidence" value="ECO:0007669"/>
    <property type="project" value="InterPro"/>
</dbReference>